<dbReference type="AlphaFoldDB" id="A0A165Z1T9"/>
<organism evidence="2 3">
    <name type="scientific">Sistotremastrum suecicum HHB10207 ss-3</name>
    <dbReference type="NCBI Taxonomy" id="1314776"/>
    <lineage>
        <taxon>Eukaryota</taxon>
        <taxon>Fungi</taxon>
        <taxon>Dikarya</taxon>
        <taxon>Basidiomycota</taxon>
        <taxon>Agaricomycotina</taxon>
        <taxon>Agaricomycetes</taxon>
        <taxon>Sistotremastrales</taxon>
        <taxon>Sistotremastraceae</taxon>
        <taxon>Sistotremastrum</taxon>
    </lineage>
</organism>
<feature type="compositionally biased region" description="Low complexity" evidence="1">
    <location>
        <begin position="557"/>
        <end position="577"/>
    </location>
</feature>
<gene>
    <name evidence="2" type="ORF">SISSUDRAFT_1065814</name>
</gene>
<feature type="compositionally biased region" description="Low complexity" evidence="1">
    <location>
        <begin position="115"/>
        <end position="131"/>
    </location>
</feature>
<dbReference type="STRING" id="1314776.A0A165Z1T9"/>
<sequence length="706" mass="77893">MDVPQDASQSLFDHEMQDPGESQNEISGMSVDIGSINFAPELRRPGPHLGLQLPSASLSHSNPTSPSPFHLPDLSGSGEIFGTPPSSNPSPLPHVRPVPDYFYSSPASNGYATPSSDAGSLSRSSSFGVSSRPPTRRGSSVPYQTPYASLRPAKQLRRSIDARVDFGNQGYEHFQRLLESQTECLLQGMANMLMPREPPPPPTTTLTPAPAPTAAAAPAIAPPPPPETWFRQKWTRHPREEFPPNFKFYTEQEWDDYCKEQNCNSSVSSSEKTGSRGKLVTRPFLLKRDGTVISDRTMGHIMKVSHAVLLSIKNIEAAYGRKMPATWRDAHHNMREHYFNSMGDAFEELTFAEDDWKMEKVVMSHYSYWVNRKEEGERVNRKEEGEQVAETEASDAQSVHSKRGRSQSRQSRKRSRTDSSQPPNMATPSSCPPLHPVRVEGENLPIPPDSAISHLPGLSQQPLSSSASINLPAANIDHTPSDQLPSAPQEFVSPFVPLPPSFETTSNHDIDMNSSPPLRTTAPPPVFITTPFGTTRVQRSSPIDFPQDDMVPPPSPFLLNPPSDGQPSSPLTSASSLPSTNTDDMLAIFPTPYPIIPVDPEIIKLFPSNPFPLPSVEAMPVTAAKTSRGGKLKDLSIIPSNYGFKNLYTAQYIVQHGVIPAVVFDQQWHQVPQPIRDAWKIIAKDRSRRGKGKDDRIRVDNNMHIG</sequence>
<keyword evidence="3" id="KW-1185">Reference proteome</keyword>
<feature type="compositionally biased region" description="Basic residues" evidence="1">
    <location>
        <begin position="400"/>
        <end position="415"/>
    </location>
</feature>
<feature type="compositionally biased region" description="Basic and acidic residues" evidence="1">
    <location>
        <begin position="375"/>
        <end position="385"/>
    </location>
</feature>
<evidence type="ECO:0000256" key="1">
    <source>
        <dbReference type="SAM" id="MobiDB-lite"/>
    </source>
</evidence>
<feature type="region of interest" description="Disordered" evidence="1">
    <location>
        <begin position="375"/>
        <end position="465"/>
    </location>
</feature>
<feature type="compositionally biased region" description="Pro residues" evidence="1">
    <location>
        <begin position="86"/>
        <end position="95"/>
    </location>
</feature>
<feature type="region of interest" description="Disordered" evidence="1">
    <location>
        <begin position="537"/>
        <end position="577"/>
    </location>
</feature>
<feature type="compositionally biased region" description="Basic and acidic residues" evidence="1">
    <location>
        <begin position="692"/>
        <end position="706"/>
    </location>
</feature>
<feature type="region of interest" description="Disordered" evidence="1">
    <location>
        <begin position="1"/>
        <end position="95"/>
    </location>
</feature>
<accession>A0A165Z1T9</accession>
<feature type="region of interest" description="Disordered" evidence="1">
    <location>
        <begin position="686"/>
        <end position="706"/>
    </location>
</feature>
<proteinExistence type="predicted"/>
<dbReference type="Proteomes" id="UP000076798">
    <property type="component" value="Unassembled WGS sequence"/>
</dbReference>
<feature type="compositionally biased region" description="Polar residues" evidence="1">
    <location>
        <begin position="54"/>
        <end position="64"/>
    </location>
</feature>
<feature type="compositionally biased region" description="Polar residues" evidence="1">
    <location>
        <begin position="137"/>
        <end position="147"/>
    </location>
</feature>
<reference evidence="2 3" key="1">
    <citation type="journal article" date="2016" name="Mol. Biol. Evol.">
        <title>Comparative Genomics of Early-Diverging Mushroom-Forming Fungi Provides Insights into the Origins of Lignocellulose Decay Capabilities.</title>
        <authorList>
            <person name="Nagy L.G."/>
            <person name="Riley R."/>
            <person name="Tritt A."/>
            <person name="Adam C."/>
            <person name="Daum C."/>
            <person name="Floudas D."/>
            <person name="Sun H."/>
            <person name="Yadav J.S."/>
            <person name="Pangilinan J."/>
            <person name="Larsson K.H."/>
            <person name="Matsuura K."/>
            <person name="Barry K."/>
            <person name="Labutti K."/>
            <person name="Kuo R."/>
            <person name="Ohm R.A."/>
            <person name="Bhattacharya S.S."/>
            <person name="Shirouzu T."/>
            <person name="Yoshinaga Y."/>
            <person name="Martin F.M."/>
            <person name="Grigoriev I.V."/>
            <person name="Hibbett D.S."/>
        </authorList>
    </citation>
    <scope>NUCLEOTIDE SEQUENCE [LARGE SCALE GENOMIC DNA]</scope>
    <source>
        <strain evidence="2 3">HHB10207 ss-3</strain>
    </source>
</reference>
<feature type="region of interest" description="Disordered" evidence="1">
    <location>
        <begin position="109"/>
        <end position="154"/>
    </location>
</feature>
<dbReference type="EMBL" id="KV428215">
    <property type="protein sequence ID" value="KZT33842.1"/>
    <property type="molecule type" value="Genomic_DNA"/>
</dbReference>
<protein>
    <submittedName>
        <fullName evidence="2">Uncharacterized protein</fullName>
    </submittedName>
</protein>
<feature type="compositionally biased region" description="Polar residues" evidence="1">
    <location>
        <begin position="1"/>
        <end position="11"/>
    </location>
</feature>
<evidence type="ECO:0000313" key="3">
    <source>
        <dbReference type="Proteomes" id="UP000076798"/>
    </source>
</evidence>
<feature type="compositionally biased region" description="Low complexity" evidence="1">
    <location>
        <begin position="453"/>
        <end position="465"/>
    </location>
</feature>
<evidence type="ECO:0000313" key="2">
    <source>
        <dbReference type="EMBL" id="KZT33842.1"/>
    </source>
</evidence>
<name>A0A165Z1T9_9AGAM</name>